<proteinExistence type="predicted"/>
<evidence type="ECO:0000313" key="4">
    <source>
        <dbReference type="Proteomes" id="UP000247099"/>
    </source>
</evidence>
<comment type="caution">
    <text evidence="3">The sequence shown here is derived from an EMBL/GenBank/DDBJ whole genome shotgun (WGS) entry which is preliminary data.</text>
</comment>
<dbReference type="NCBIfam" id="NF033218">
    <property type="entry name" value="anchor_AmaP"/>
    <property type="match status" value="1"/>
</dbReference>
<dbReference type="RefSeq" id="WP_110131813.1">
    <property type="nucleotide sequence ID" value="NZ_QHJQ01000010.1"/>
</dbReference>
<dbReference type="EMBL" id="QHJQ01000010">
    <property type="protein sequence ID" value="PXA03258.1"/>
    <property type="molecule type" value="Genomic_DNA"/>
</dbReference>
<dbReference type="OrthoDB" id="196929at2"/>
<gene>
    <name evidence="3" type="primary">amaP</name>
    <name evidence="3" type="ORF">DDZ13_12595</name>
</gene>
<evidence type="ECO:0000256" key="2">
    <source>
        <dbReference type="SAM" id="Phobius"/>
    </source>
</evidence>
<evidence type="ECO:0000256" key="1">
    <source>
        <dbReference type="SAM" id="MobiDB-lite"/>
    </source>
</evidence>
<name>A0A317ZH22_9BACT</name>
<organism evidence="3 4">
    <name type="scientific">Coraliomargarita sinensis</name>
    <dbReference type="NCBI Taxonomy" id="2174842"/>
    <lineage>
        <taxon>Bacteria</taxon>
        <taxon>Pseudomonadati</taxon>
        <taxon>Verrucomicrobiota</taxon>
        <taxon>Opitutia</taxon>
        <taxon>Puniceicoccales</taxon>
        <taxon>Coraliomargaritaceae</taxon>
        <taxon>Coraliomargarita</taxon>
    </lineage>
</organism>
<evidence type="ECO:0000313" key="3">
    <source>
        <dbReference type="EMBL" id="PXA03258.1"/>
    </source>
</evidence>
<feature type="transmembrane region" description="Helical" evidence="2">
    <location>
        <begin position="18"/>
        <end position="36"/>
    </location>
</feature>
<keyword evidence="2" id="KW-0472">Membrane</keyword>
<sequence length="179" mass="19857">MDWATLSETLEHLTQPTYLYSAAAVLVLAFFLILLVRRQPKNVTAYVTTNGQVMVSRSAIVELVQTSCEQIKEVSKPQVRMNAKGNKTHFEVRLKLASGAQLRSIEETLQSHLRKALTENLGIENLGRINIVATGFKSGRLEPSSSIAKKQPDPEPAEEPEEEIFDDPEEPKSGTSSSY</sequence>
<protein>
    <submittedName>
        <fullName evidence="3">Alkaline shock response membrane anchor protein AmaP</fullName>
    </submittedName>
</protein>
<reference evidence="3 4" key="1">
    <citation type="submission" date="2018-05" db="EMBL/GenBank/DDBJ databases">
        <title>Coraliomargarita sinensis sp. nov., isolated from a marine solar saltern.</title>
        <authorList>
            <person name="Zhou L.Y."/>
        </authorList>
    </citation>
    <scope>NUCLEOTIDE SEQUENCE [LARGE SCALE GENOMIC DNA]</scope>
    <source>
        <strain evidence="3 4">WN38</strain>
    </source>
</reference>
<dbReference type="Proteomes" id="UP000247099">
    <property type="component" value="Unassembled WGS sequence"/>
</dbReference>
<accession>A0A317ZH22</accession>
<keyword evidence="4" id="KW-1185">Reference proteome</keyword>
<dbReference type="InParanoid" id="A0A317ZH22"/>
<keyword evidence="2" id="KW-1133">Transmembrane helix</keyword>
<feature type="region of interest" description="Disordered" evidence="1">
    <location>
        <begin position="141"/>
        <end position="179"/>
    </location>
</feature>
<keyword evidence="2" id="KW-0812">Transmembrane</keyword>
<dbReference type="AlphaFoldDB" id="A0A317ZH22"/>
<feature type="compositionally biased region" description="Acidic residues" evidence="1">
    <location>
        <begin position="155"/>
        <end position="169"/>
    </location>
</feature>